<proteinExistence type="predicted"/>
<organism evidence="1 2">
    <name type="scientific">Acropora cervicornis</name>
    <name type="common">Staghorn coral</name>
    <dbReference type="NCBI Taxonomy" id="6130"/>
    <lineage>
        <taxon>Eukaryota</taxon>
        <taxon>Metazoa</taxon>
        <taxon>Cnidaria</taxon>
        <taxon>Anthozoa</taxon>
        <taxon>Hexacorallia</taxon>
        <taxon>Scleractinia</taxon>
        <taxon>Astrocoeniina</taxon>
        <taxon>Acroporidae</taxon>
        <taxon>Acropora</taxon>
    </lineage>
</organism>
<sequence length="103" mass="11322">MAIFCGNIEGFYELVNGQLGIAACASILKQTNKQKNRQASRRDCLHALDDCVIQNNNQVSTQRLNYKTMVIPKDSDIALNDLGAKISRSVTASHATYIYGVNS</sequence>
<dbReference type="AlphaFoldDB" id="A0AAD9VF67"/>
<comment type="caution">
    <text evidence="1">The sequence shown here is derived from an EMBL/GenBank/DDBJ whole genome shotgun (WGS) entry which is preliminary data.</text>
</comment>
<gene>
    <name evidence="1" type="ORF">P5673_002389</name>
</gene>
<name>A0AAD9VF67_ACRCE</name>
<accession>A0AAD9VF67</accession>
<protein>
    <submittedName>
        <fullName evidence="1">Uncharacterized protein</fullName>
    </submittedName>
</protein>
<evidence type="ECO:0000313" key="1">
    <source>
        <dbReference type="EMBL" id="KAK2572179.1"/>
    </source>
</evidence>
<reference evidence="1" key="1">
    <citation type="journal article" date="2023" name="G3 (Bethesda)">
        <title>Whole genome assembly and annotation of the endangered Caribbean coral Acropora cervicornis.</title>
        <authorList>
            <person name="Selwyn J.D."/>
            <person name="Vollmer S.V."/>
        </authorList>
    </citation>
    <scope>NUCLEOTIDE SEQUENCE</scope>
    <source>
        <strain evidence="1">K2</strain>
    </source>
</reference>
<evidence type="ECO:0000313" key="2">
    <source>
        <dbReference type="Proteomes" id="UP001249851"/>
    </source>
</evidence>
<dbReference type="Proteomes" id="UP001249851">
    <property type="component" value="Unassembled WGS sequence"/>
</dbReference>
<keyword evidence="2" id="KW-1185">Reference proteome</keyword>
<dbReference type="EMBL" id="JARQWQ010000004">
    <property type="protein sequence ID" value="KAK2572179.1"/>
    <property type="molecule type" value="Genomic_DNA"/>
</dbReference>
<reference evidence="1" key="2">
    <citation type="journal article" date="2023" name="Science">
        <title>Genomic signatures of disease resistance in endangered staghorn corals.</title>
        <authorList>
            <person name="Vollmer S.V."/>
            <person name="Selwyn J.D."/>
            <person name="Despard B.A."/>
            <person name="Roesel C.L."/>
        </authorList>
    </citation>
    <scope>NUCLEOTIDE SEQUENCE</scope>
    <source>
        <strain evidence="1">K2</strain>
    </source>
</reference>